<keyword evidence="5 9" id="KW-0507">mRNA processing</keyword>
<evidence type="ECO:0000256" key="8">
    <source>
        <dbReference type="ARBA" id="ARBA00023242"/>
    </source>
</evidence>
<evidence type="ECO:0000256" key="1">
    <source>
        <dbReference type="ARBA" id="ARBA00003777"/>
    </source>
</evidence>
<feature type="compositionally biased region" description="Basic and acidic residues" evidence="10">
    <location>
        <begin position="28"/>
        <end position="45"/>
    </location>
</feature>
<feature type="compositionally biased region" description="Low complexity" evidence="10">
    <location>
        <begin position="139"/>
        <end position="161"/>
    </location>
</feature>
<dbReference type="Proteomes" id="UP000037751">
    <property type="component" value="Unassembled WGS sequence"/>
</dbReference>
<dbReference type="GO" id="GO:0000974">
    <property type="term" value="C:Prp19 complex"/>
    <property type="evidence" value="ECO:0007669"/>
    <property type="project" value="TreeGrafter"/>
</dbReference>
<dbReference type="InterPro" id="IPR013260">
    <property type="entry name" value="mRNA_splic_SYF2"/>
</dbReference>
<protein>
    <recommendedName>
        <fullName evidence="4 9">Pre-mRNA-splicing factor SYF2</fullName>
    </recommendedName>
</protein>
<evidence type="ECO:0000256" key="7">
    <source>
        <dbReference type="ARBA" id="ARBA00023187"/>
    </source>
</evidence>
<dbReference type="EMBL" id="LGAV01000011">
    <property type="protein sequence ID" value="KOS12538.1"/>
    <property type="molecule type" value="Genomic_DNA"/>
</dbReference>
<evidence type="ECO:0000313" key="11">
    <source>
        <dbReference type="EMBL" id="KOS12538.1"/>
    </source>
</evidence>
<feature type="region of interest" description="Disordered" evidence="10">
    <location>
        <begin position="1"/>
        <end position="57"/>
    </location>
</feature>
<dbReference type="OrthoDB" id="199717at2759"/>
<feature type="region of interest" description="Disordered" evidence="10">
    <location>
        <begin position="135"/>
        <end position="165"/>
    </location>
</feature>
<proteinExistence type="inferred from homology"/>
<evidence type="ECO:0000256" key="5">
    <source>
        <dbReference type="ARBA" id="ARBA00022664"/>
    </source>
</evidence>
<evidence type="ECO:0000256" key="6">
    <source>
        <dbReference type="ARBA" id="ARBA00022728"/>
    </source>
</evidence>
<dbReference type="PANTHER" id="PTHR13264:SF5">
    <property type="entry name" value="PRE-MRNA-SPLICING FACTOR SYF2"/>
    <property type="match status" value="1"/>
</dbReference>
<dbReference type="GO" id="GO:0071013">
    <property type="term" value="C:catalytic step 2 spliceosome"/>
    <property type="evidence" value="ECO:0007669"/>
    <property type="project" value="TreeGrafter"/>
</dbReference>
<dbReference type="AlphaFoldDB" id="A0A0M8MJ27"/>
<dbReference type="PANTHER" id="PTHR13264">
    <property type="entry name" value="GCIP-INTERACTING PROTEIN P29"/>
    <property type="match status" value="1"/>
</dbReference>
<evidence type="ECO:0000313" key="12">
    <source>
        <dbReference type="Proteomes" id="UP000037751"/>
    </source>
</evidence>
<dbReference type="GO" id="GO:0071014">
    <property type="term" value="C:post-mRNA release spliceosomal complex"/>
    <property type="evidence" value="ECO:0007669"/>
    <property type="project" value="TreeGrafter"/>
</dbReference>
<comment type="similarity">
    <text evidence="3 9">Belongs to the SYF2 family.</text>
</comment>
<evidence type="ECO:0000256" key="2">
    <source>
        <dbReference type="ARBA" id="ARBA00004123"/>
    </source>
</evidence>
<evidence type="ECO:0000256" key="4">
    <source>
        <dbReference type="ARBA" id="ARBA00014745"/>
    </source>
</evidence>
<feature type="compositionally biased region" description="Basic and acidic residues" evidence="10">
    <location>
        <begin position="1"/>
        <end position="13"/>
    </location>
</feature>
<keyword evidence="7 9" id="KW-0508">mRNA splicing</keyword>
<dbReference type="GeneID" id="28729209"/>
<gene>
    <name evidence="11" type="ORF">Malapachy_2847</name>
</gene>
<reference evidence="11 12" key="1">
    <citation type="submission" date="2015-07" db="EMBL/GenBank/DDBJ databases">
        <title>Draft Genome Sequence of Malassezia furfur CBS1878 and Malassezia pachydermatis CBS1879.</title>
        <authorList>
            <person name="Triana S."/>
            <person name="Ohm R."/>
            <person name="Gonzalez A."/>
            <person name="DeCock H."/>
            <person name="Restrepo S."/>
            <person name="Celis A."/>
        </authorList>
    </citation>
    <scope>NUCLEOTIDE SEQUENCE [LARGE SCALE GENOMIC DNA]</scope>
    <source>
        <strain evidence="11 12">CBS 1879</strain>
    </source>
</reference>
<comment type="subunit">
    <text evidence="9">May be part of a spliceosome complex.</text>
</comment>
<evidence type="ECO:0000256" key="9">
    <source>
        <dbReference type="RuleBase" id="RU367148"/>
    </source>
</evidence>
<name>A0A0M8MJ27_9BASI</name>
<keyword evidence="12" id="KW-1185">Reference proteome</keyword>
<comment type="caution">
    <text evidence="11">The sequence shown here is derived from an EMBL/GenBank/DDBJ whole genome shotgun (WGS) entry which is preliminary data.</text>
</comment>
<sequence>MPDETRAALEARRARLSSLRSKLQESTTENRKDVIAEQTKQREASQRSGTAHGYKMAKAERLLDERDMRERGEDVERQRALKYTIEENEAWEKKLEEKERTRDKGMIDFQDLAERSYQRQLKTLTPDLAAYAKQKEAEAQSTTTPSEQTSTALTTTSDSQQALVPAKEAKVSAAVASYGTHKPDEDSIDRLVSHLNHEQDQIRHRSRRREDDLDVEGTYINQRNKRFNRKIQRYFGEHTKELRENLERGTAL</sequence>
<comment type="function">
    <text evidence="1 9">Involved in pre-mRNA splicing.</text>
</comment>
<keyword evidence="8 9" id="KW-0539">Nucleus</keyword>
<dbReference type="VEuPathDB" id="FungiDB:Malapachy_2847"/>
<dbReference type="RefSeq" id="XP_017990170.1">
    <property type="nucleotide sequence ID" value="XM_018137333.1"/>
</dbReference>
<comment type="subcellular location">
    <subcellularLocation>
        <location evidence="2 9">Nucleus</location>
    </subcellularLocation>
</comment>
<dbReference type="Pfam" id="PF08231">
    <property type="entry name" value="SYF2"/>
    <property type="match status" value="1"/>
</dbReference>
<dbReference type="GO" id="GO:0000398">
    <property type="term" value="P:mRNA splicing, via spliceosome"/>
    <property type="evidence" value="ECO:0007669"/>
    <property type="project" value="UniProtKB-UniRule"/>
</dbReference>
<keyword evidence="6 9" id="KW-0747">Spliceosome</keyword>
<dbReference type="STRING" id="77020.A0A0M8MJ27"/>
<accession>A0A0M8MJ27</accession>
<evidence type="ECO:0000256" key="10">
    <source>
        <dbReference type="SAM" id="MobiDB-lite"/>
    </source>
</evidence>
<organism evidence="11 12">
    <name type="scientific">Malassezia pachydermatis</name>
    <dbReference type="NCBI Taxonomy" id="77020"/>
    <lineage>
        <taxon>Eukaryota</taxon>
        <taxon>Fungi</taxon>
        <taxon>Dikarya</taxon>
        <taxon>Basidiomycota</taxon>
        <taxon>Ustilaginomycotina</taxon>
        <taxon>Malasseziomycetes</taxon>
        <taxon>Malasseziales</taxon>
        <taxon>Malasseziaceae</taxon>
        <taxon>Malassezia</taxon>
    </lineage>
</organism>
<evidence type="ECO:0000256" key="3">
    <source>
        <dbReference type="ARBA" id="ARBA00010028"/>
    </source>
</evidence>